<organism evidence="2 3">
    <name type="scientific">Microbacter margulisiae</name>
    <dbReference type="NCBI Taxonomy" id="1350067"/>
    <lineage>
        <taxon>Bacteria</taxon>
        <taxon>Pseudomonadati</taxon>
        <taxon>Bacteroidota</taxon>
        <taxon>Bacteroidia</taxon>
        <taxon>Bacteroidales</taxon>
        <taxon>Porphyromonadaceae</taxon>
        <taxon>Microbacter</taxon>
    </lineage>
</organism>
<keyword evidence="1" id="KW-0472">Membrane</keyword>
<dbReference type="Proteomes" id="UP000544222">
    <property type="component" value="Unassembled WGS sequence"/>
</dbReference>
<accession>A0A7W5H1P2</accession>
<evidence type="ECO:0000256" key="1">
    <source>
        <dbReference type="SAM" id="Phobius"/>
    </source>
</evidence>
<proteinExistence type="predicted"/>
<protein>
    <submittedName>
        <fullName evidence="2">Uncharacterized protein</fullName>
    </submittedName>
</protein>
<dbReference type="EMBL" id="JACHYB010000002">
    <property type="protein sequence ID" value="MBB3187803.1"/>
    <property type="molecule type" value="Genomic_DNA"/>
</dbReference>
<keyword evidence="1" id="KW-1133">Transmembrane helix</keyword>
<evidence type="ECO:0000313" key="2">
    <source>
        <dbReference type="EMBL" id="MBB3187803.1"/>
    </source>
</evidence>
<keyword evidence="1" id="KW-0812">Transmembrane</keyword>
<evidence type="ECO:0000313" key="3">
    <source>
        <dbReference type="Proteomes" id="UP000544222"/>
    </source>
</evidence>
<sequence length="74" mass="8717">MQHKNSVFHVTKATLQKTEVTLQRDKSCSAHCRNGFVTQHKSYNHLFYWIKANTLTYVFISVFGTVKILTRKER</sequence>
<keyword evidence="3" id="KW-1185">Reference proteome</keyword>
<comment type="caution">
    <text evidence="2">The sequence shown here is derived from an EMBL/GenBank/DDBJ whole genome shotgun (WGS) entry which is preliminary data.</text>
</comment>
<name>A0A7W5H1P2_9PORP</name>
<gene>
    <name evidence="2" type="ORF">FHX64_002001</name>
</gene>
<dbReference type="AlphaFoldDB" id="A0A7W5H1P2"/>
<feature type="transmembrane region" description="Helical" evidence="1">
    <location>
        <begin position="46"/>
        <end position="69"/>
    </location>
</feature>
<reference evidence="2 3" key="1">
    <citation type="submission" date="2020-08" db="EMBL/GenBank/DDBJ databases">
        <title>Genomic Encyclopedia of Type Strains, Phase IV (KMG-IV): sequencing the most valuable type-strain genomes for metagenomic binning, comparative biology and taxonomic classification.</title>
        <authorList>
            <person name="Goeker M."/>
        </authorList>
    </citation>
    <scope>NUCLEOTIDE SEQUENCE [LARGE SCALE GENOMIC DNA]</scope>
    <source>
        <strain evidence="2 3">DSM 27471</strain>
    </source>
</reference>